<dbReference type="EMBL" id="BT084274">
    <property type="protein sequence ID" value="ACR34627.1"/>
    <property type="molecule type" value="mRNA"/>
</dbReference>
<sequence>MALMSAPENSSFDIINSSRFTSSASVIFDVCIWKMRRLVLTSGKGNSIFLSIRPGRSKAGSRLSIRFVARITLTSPLESKPSS</sequence>
<proteinExistence type="evidence at transcript level"/>
<dbReference type="AlphaFoldDB" id="C4J0C7"/>
<evidence type="ECO:0000313" key="1">
    <source>
        <dbReference type="EMBL" id="ACR34627.1"/>
    </source>
</evidence>
<accession>C4J0C7</accession>
<name>C4J0C7_MAIZE</name>
<organism evidence="1">
    <name type="scientific">Zea mays</name>
    <name type="common">Maize</name>
    <dbReference type="NCBI Taxonomy" id="4577"/>
    <lineage>
        <taxon>Eukaryota</taxon>
        <taxon>Viridiplantae</taxon>
        <taxon>Streptophyta</taxon>
        <taxon>Embryophyta</taxon>
        <taxon>Tracheophyta</taxon>
        <taxon>Spermatophyta</taxon>
        <taxon>Magnoliopsida</taxon>
        <taxon>Liliopsida</taxon>
        <taxon>Poales</taxon>
        <taxon>Poaceae</taxon>
        <taxon>PACMAD clade</taxon>
        <taxon>Panicoideae</taxon>
        <taxon>Andropogonodae</taxon>
        <taxon>Andropogoneae</taxon>
        <taxon>Tripsacinae</taxon>
        <taxon>Zea</taxon>
    </lineage>
</organism>
<reference evidence="1" key="1">
    <citation type="journal article" date="2009" name="PLoS Genet.">
        <title>Sequencing, mapping, and analysis of 27,455 maize full-length cDNAs.</title>
        <authorList>
            <person name="Soderlund C."/>
            <person name="Descour A."/>
            <person name="Kudrna D."/>
            <person name="Bomhoff M."/>
            <person name="Boyd L."/>
            <person name="Currie J."/>
            <person name="Angelova A."/>
            <person name="Collura K."/>
            <person name="Wissotski M."/>
            <person name="Ashley E."/>
            <person name="Morrow D."/>
            <person name="Fernandes J."/>
            <person name="Walbot V."/>
            <person name="Yu Y."/>
        </authorList>
    </citation>
    <scope>NUCLEOTIDE SEQUENCE</scope>
    <source>
        <strain evidence="1">B73</strain>
    </source>
</reference>
<protein>
    <submittedName>
        <fullName evidence="1">Uncharacterized protein</fullName>
    </submittedName>
</protein>
<reference evidence="1" key="2">
    <citation type="submission" date="2012-06" db="EMBL/GenBank/DDBJ databases">
        <authorList>
            <person name="Yu Y."/>
            <person name="Currie J."/>
            <person name="Lomeli R."/>
            <person name="Angelova A."/>
            <person name="Collura K."/>
            <person name="Wissotski M."/>
            <person name="Campos D."/>
            <person name="Kudrna D."/>
            <person name="Golser W."/>
            <person name="Ashely E."/>
            <person name="Descour A."/>
            <person name="Fernandes J."/>
            <person name="Soderlund C."/>
            <person name="Walbot V."/>
        </authorList>
    </citation>
    <scope>NUCLEOTIDE SEQUENCE</scope>
    <source>
        <strain evidence="1">B73</strain>
    </source>
</reference>